<organism evidence="2 3">
    <name type="scientific">Xanthomonas axonopodis pv. citri (strain 306)</name>
    <dbReference type="NCBI Taxonomy" id="190486"/>
    <lineage>
        <taxon>Bacteria</taxon>
        <taxon>Pseudomonadati</taxon>
        <taxon>Pseudomonadota</taxon>
        <taxon>Gammaproteobacteria</taxon>
        <taxon>Lysobacterales</taxon>
        <taxon>Lysobacteraceae</taxon>
        <taxon>Xanthomonas</taxon>
    </lineage>
</organism>
<dbReference type="EMBL" id="AE008923">
    <property type="protein sequence ID" value="AAM37938.1"/>
    <property type="molecule type" value="Genomic_DNA"/>
</dbReference>
<accession>A0AAI7ZH56</accession>
<dbReference type="Proteomes" id="UP000000576">
    <property type="component" value="Chromosome"/>
</dbReference>
<evidence type="ECO:0000313" key="2">
    <source>
        <dbReference type="EMBL" id="AAM37938.1"/>
    </source>
</evidence>
<proteinExistence type="predicted"/>
<sequence length="125" mass="13628">MHSERCAALPGRRTCAGSGTDSLRDRSLIDAADACEQAPSNKASPVRLSRDMGIFCRARWDGWTTGQPEVAPLSMKRASAANGVNRMEVFFGTPALAGAMRPTSRYKRLALKPFFHRQKMARSAG</sequence>
<name>A0AAI7ZH56_XANAC</name>
<dbReference type="AlphaFoldDB" id="A0AAI7ZH56"/>
<dbReference type="KEGG" id="xac:XAC3093"/>
<evidence type="ECO:0000313" key="3">
    <source>
        <dbReference type="Proteomes" id="UP000000576"/>
    </source>
</evidence>
<gene>
    <name evidence="2" type="ordered locus">XAC3093</name>
</gene>
<evidence type="ECO:0000256" key="1">
    <source>
        <dbReference type="SAM" id="MobiDB-lite"/>
    </source>
</evidence>
<protein>
    <submittedName>
        <fullName evidence="2">Uncharacterized protein</fullName>
    </submittedName>
</protein>
<reference evidence="2 3" key="1">
    <citation type="journal article" date="2002" name="Nature">
        <title>Comparison of the genomes of two Xanthomonas pathogens with differing host specificities.</title>
        <authorList>
            <person name="da Silva A.C."/>
            <person name="Ferro J.A."/>
            <person name="Reinach F.C."/>
            <person name="Farah C.S."/>
            <person name="Furlan L.R."/>
            <person name="Quaggio R.B."/>
            <person name="Monteiro-Vitorello C.B."/>
            <person name="Van Sluys M.A."/>
            <person name="Almeida N.F."/>
            <person name="Alves L.M."/>
            <person name="do Amaral A.M."/>
            <person name="Bertolini M.C."/>
            <person name="Camargo L.E."/>
            <person name="Camarotte G."/>
            <person name="Cannavan F."/>
            <person name="Cardozo J."/>
            <person name="Chambergo F."/>
            <person name="Ciapina L.P."/>
            <person name="Cicarelli R.M."/>
            <person name="Coutinho L.L."/>
            <person name="Cursino-Santos J.R."/>
            <person name="El-Dorry H."/>
            <person name="Faria J.B."/>
            <person name="Ferreira A.J."/>
            <person name="Ferreira R.C."/>
            <person name="Ferro M.I."/>
            <person name="Formighieri E.F."/>
            <person name="Franco M.C."/>
            <person name="Greggio C.C."/>
            <person name="Gruber A."/>
            <person name="Katsuyama A.M."/>
            <person name="Kishi L.T."/>
            <person name="Leite R.P."/>
            <person name="Lemos E.G."/>
            <person name="Lemos M.V."/>
            <person name="Locali E.C."/>
            <person name="Machado M.A."/>
            <person name="Madeira A.M."/>
            <person name="Martinez-Rossi N.M."/>
            <person name="Martins E.C."/>
            <person name="Meidanis J."/>
            <person name="Menck C.F."/>
            <person name="Miyaki C.Y."/>
            <person name="Moon D.H."/>
            <person name="Moreira L.M."/>
            <person name="Novo M.T."/>
            <person name="Okura V.K."/>
            <person name="Oliveira M.C."/>
            <person name="Oliveira V.R."/>
            <person name="Pereira H.A."/>
            <person name="Rossi A."/>
            <person name="Sena J.A."/>
            <person name="Silva C."/>
            <person name="de Souza R.F."/>
            <person name="Spinola L.A."/>
            <person name="Takita M.A."/>
            <person name="Tamura R.E."/>
            <person name="Teixeira E.C."/>
            <person name="Tezza R.I."/>
            <person name="Trindade dos Santos M."/>
            <person name="Truffi D."/>
            <person name="Tsai S.M."/>
            <person name="White F.F."/>
            <person name="Setubal J.C."/>
            <person name="Kitajima J.P."/>
        </authorList>
    </citation>
    <scope>NUCLEOTIDE SEQUENCE [LARGE SCALE GENOMIC DNA]</scope>
    <source>
        <strain evidence="2 3">306</strain>
    </source>
</reference>
<feature type="region of interest" description="Disordered" evidence="1">
    <location>
        <begin position="1"/>
        <end position="22"/>
    </location>
</feature>